<keyword evidence="3" id="KW-0675">Receptor</keyword>
<dbReference type="Proteomes" id="UP001164653">
    <property type="component" value="Chromosome"/>
</dbReference>
<dbReference type="AlphaFoldDB" id="A0A9E8SJZ2"/>
<evidence type="ECO:0000313" key="3">
    <source>
        <dbReference type="EMBL" id="WAC10231.1"/>
    </source>
</evidence>
<dbReference type="Pfam" id="PF07715">
    <property type="entry name" value="Plug"/>
    <property type="match status" value="1"/>
</dbReference>
<dbReference type="RefSeq" id="WP_244823823.1">
    <property type="nucleotide sequence ID" value="NZ_CP112998.1"/>
</dbReference>
<sequence length="721" mass="79265">MKTYLLILTLLTASLASAQTLISGKVADQKGGPVPGVNIYIKGTYDGTSSDAAGNFSFSTDESGKQLLNVQALGFKPQEISVECIGQPVNLQVSLAESINLLTAVTITAGAMEASDEKKSVVLKPIDIVTTSGAMGDITAALLTLPGTSTVGNDGRLFVRGGDASETVIYIDGMQVGNAFGSTASNVPTRTRFSPNLFKGSFFSTGGYSAEYGQALSSALALNTLDLPLRNQGDVSVMSLGGGYTQTLVGKQNALTASGNYYNLAPYQSLVKQNFDWEKSPSSWDTEISLRQKWGNATEGKSGFLKAYFHTEGSNMAIWQKIPGDNGRGDRVELNNRYSYGNLSFKHLGNKGWFYYGGLAFSHNRDALKLNLDPILQITQLVHSKAVAVKDFSPQFSLKNGLEWYVKSYSEALVDESLKRNYTDQQVNHFIEATYYFSNRLIMVAGLRTGHSSLAKETWVTPRFSVAYKLNNQGQFSFAAGKFKQLPEEKMRIHQTDLKNAAATHYILNYFIVNNNRTFRAESFYKIYDNLVTYKGPATDPQNLAQNGSGFARGIDFFYRDRKTVKNTDFWITYSFVDSKRSYANFDAKVQPSFAPKHNGSVVIKHFVSALKSQVGTSWSWNSGYTYHNPNLPGEMQGKTKAYSDMSISWSYLPRPNIILHAACSNVLGRSNVFGYRYASQPDEAGAFASLPVGQGARRFAFIGLFITLSKDKNANQLNNL</sequence>
<dbReference type="InterPro" id="IPR008969">
    <property type="entry name" value="CarboxyPept-like_regulatory"/>
</dbReference>
<dbReference type="SUPFAM" id="SSF56935">
    <property type="entry name" value="Porins"/>
    <property type="match status" value="1"/>
</dbReference>
<dbReference type="SUPFAM" id="SSF49464">
    <property type="entry name" value="Carboxypeptidase regulatory domain-like"/>
    <property type="match status" value="1"/>
</dbReference>
<feature type="chain" id="PRO_5038681994" evidence="1">
    <location>
        <begin position="19"/>
        <end position="721"/>
    </location>
</feature>
<keyword evidence="1" id="KW-0732">Signal</keyword>
<dbReference type="Pfam" id="PF13715">
    <property type="entry name" value="CarbopepD_reg_2"/>
    <property type="match status" value="1"/>
</dbReference>
<dbReference type="InterPro" id="IPR012910">
    <property type="entry name" value="Plug_dom"/>
</dbReference>
<proteinExistence type="predicted"/>
<organism evidence="3 4">
    <name type="scientific">Dyadobacter pollutisoli</name>
    <dbReference type="NCBI Taxonomy" id="2910158"/>
    <lineage>
        <taxon>Bacteria</taxon>
        <taxon>Pseudomonadati</taxon>
        <taxon>Bacteroidota</taxon>
        <taxon>Cytophagia</taxon>
        <taxon>Cytophagales</taxon>
        <taxon>Spirosomataceae</taxon>
        <taxon>Dyadobacter</taxon>
    </lineage>
</organism>
<protein>
    <submittedName>
        <fullName evidence="3">TonB-dependent receptor</fullName>
    </submittedName>
</protein>
<feature type="signal peptide" evidence="1">
    <location>
        <begin position="1"/>
        <end position="18"/>
    </location>
</feature>
<evidence type="ECO:0000256" key="1">
    <source>
        <dbReference type="SAM" id="SignalP"/>
    </source>
</evidence>
<evidence type="ECO:0000313" key="4">
    <source>
        <dbReference type="Proteomes" id="UP001164653"/>
    </source>
</evidence>
<reference evidence="3" key="1">
    <citation type="submission" date="2022-11" db="EMBL/GenBank/DDBJ databases">
        <title>Dyadobacter pollutisoli sp. nov., isolated from plastic dumped soil.</title>
        <authorList>
            <person name="Kim J.M."/>
            <person name="Kim K.R."/>
            <person name="Lee J.K."/>
            <person name="Hao L."/>
            <person name="Jeon C.O."/>
        </authorList>
    </citation>
    <scope>NUCLEOTIDE SEQUENCE</scope>
    <source>
        <strain evidence="3">U1</strain>
    </source>
</reference>
<dbReference type="KEGG" id="dpf:ON006_21020"/>
<name>A0A9E8SJZ2_9BACT</name>
<keyword evidence="4" id="KW-1185">Reference proteome</keyword>
<dbReference type="EMBL" id="CP112998">
    <property type="protein sequence ID" value="WAC10231.1"/>
    <property type="molecule type" value="Genomic_DNA"/>
</dbReference>
<evidence type="ECO:0000259" key="2">
    <source>
        <dbReference type="Pfam" id="PF07715"/>
    </source>
</evidence>
<gene>
    <name evidence="3" type="ORF">ON006_21020</name>
</gene>
<feature type="domain" description="TonB-dependent receptor plug" evidence="2">
    <location>
        <begin position="135"/>
        <end position="214"/>
    </location>
</feature>
<accession>A0A9E8SJZ2</accession>
<dbReference type="Gene3D" id="2.60.40.1120">
    <property type="entry name" value="Carboxypeptidase-like, regulatory domain"/>
    <property type="match status" value="1"/>
</dbReference>